<reference evidence="6" key="1">
    <citation type="journal article" date="2015" name="MBio">
        <title>Genome-Resolved Metagenomic Analysis Reveals Roles for Candidate Phyla and Other Microbial Community Members in Biogeochemical Transformations in Oil Reservoirs.</title>
        <authorList>
            <person name="Hu P."/>
            <person name="Tom L."/>
            <person name="Singh A."/>
            <person name="Thomas B.C."/>
            <person name="Baker B.J."/>
            <person name="Piceno Y.M."/>
            <person name="Andersen G.L."/>
            <person name="Banfield J.F."/>
        </authorList>
    </citation>
    <scope>NUCLEOTIDE SEQUENCE [LARGE SCALE GENOMIC DNA]</scope>
</reference>
<protein>
    <submittedName>
        <fullName evidence="5">HemK family modification methylase</fullName>
        <ecNumber evidence="5">2.1.1.-</ecNumber>
    </submittedName>
</protein>
<comment type="caution">
    <text evidence="5">The sequence shown here is derived from an EMBL/GenBank/DDBJ whole genome shotgun (WGS) entry which is preliminary data.</text>
</comment>
<dbReference type="PANTHER" id="PTHR18895:SF74">
    <property type="entry name" value="MTRF1L RELEASE FACTOR GLUTAMINE METHYLTRANSFERASE"/>
    <property type="match status" value="1"/>
</dbReference>
<dbReference type="CDD" id="cd02440">
    <property type="entry name" value="AdoMet_MTases"/>
    <property type="match status" value="1"/>
</dbReference>
<dbReference type="GO" id="GO:0008276">
    <property type="term" value="F:protein methyltransferase activity"/>
    <property type="evidence" value="ECO:0007669"/>
    <property type="project" value="InterPro"/>
</dbReference>
<dbReference type="InterPro" id="IPR004556">
    <property type="entry name" value="HemK-like"/>
</dbReference>
<keyword evidence="3" id="KW-0949">S-adenosyl-L-methionine</keyword>
<evidence type="ECO:0000256" key="1">
    <source>
        <dbReference type="ARBA" id="ARBA00022603"/>
    </source>
</evidence>
<dbReference type="InterPro" id="IPR029063">
    <property type="entry name" value="SAM-dependent_MTases_sf"/>
</dbReference>
<dbReference type="EC" id="2.1.1.-" evidence="5"/>
<keyword evidence="1 5" id="KW-0489">Methyltransferase</keyword>
<dbReference type="Gene3D" id="3.40.50.150">
    <property type="entry name" value="Vaccinia Virus protein VP39"/>
    <property type="match status" value="1"/>
</dbReference>
<evidence type="ECO:0000259" key="4">
    <source>
        <dbReference type="Pfam" id="PF13847"/>
    </source>
</evidence>
<dbReference type="EMBL" id="LGGI01000053">
    <property type="protein sequence ID" value="KUK66996.1"/>
    <property type="molecule type" value="Genomic_DNA"/>
</dbReference>
<sequence>MSENLKELYQIQKILKDSGYNDTSRISREIQEYCNKKAISPTLVLKRIQTGEPWDYIRGESEFYGNKFLLNRKTLIPRPETEQMVDIAISFLEENPDYKDVIDVGTGSGCIIISLAKILKDKKGINFYGIDIDNEALGVARKNAVLHKVNEKVVFLKGNLLKHIVLQDGTLIIANLPYIPKKIYKNLDKSVLNFEPKRALLGGKDGLKYYKKLISQVKKAHKNDISLLIEIEPSTLENLRMVLDNYEVYVIKDYRGLNRFVLVNLTS</sequence>
<organism evidence="5 6">
    <name type="scientific">candidate division WS6 bacterium 36_33</name>
    <dbReference type="NCBI Taxonomy" id="1641388"/>
    <lineage>
        <taxon>Bacteria</taxon>
        <taxon>Candidatus Dojkabacteria</taxon>
    </lineage>
</organism>
<gene>
    <name evidence="5" type="ORF">XD87_0390</name>
</gene>
<evidence type="ECO:0000313" key="5">
    <source>
        <dbReference type="EMBL" id="KUK66996.1"/>
    </source>
</evidence>
<evidence type="ECO:0000256" key="3">
    <source>
        <dbReference type="ARBA" id="ARBA00022691"/>
    </source>
</evidence>
<dbReference type="SUPFAM" id="SSF53335">
    <property type="entry name" value="S-adenosyl-L-methionine-dependent methyltransferases"/>
    <property type="match status" value="1"/>
</dbReference>
<name>A0A101GYH9_9BACT</name>
<dbReference type="InterPro" id="IPR025714">
    <property type="entry name" value="Methyltranfer_dom"/>
</dbReference>
<proteinExistence type="predicted"/>
<dbReference type="PANTHER" id="PTHR18895">
    <property type="entry name" value="HEMK METHYLTRANSFERASE"/>
    <property type="match status" value="1"/>
</dbReference>
<dbReference type="GO" id="GO:0032259">
    <property type="term" value="P:methylation"/>
    <property type="evidence" value="ECO:0007669"/>
    <property type="project" value="UniProtKB-KW"/>
</dbReference>
<dbReference type="Proteomes" id="UP000053469">
    <property type="component" value="Unassembled WGS sequence"/>
</dbReference>
<accession>A0A101GYH9</accession>
<feature type="domain" description="Methyltransferase" evidence="4">
    <location>
        <begin position="100"/>
        <end position="167"/>
    </location>
</feature>
<dbReference type="AlphaFoldDB" id="A0A101GYH9"/>
<evidence type="ECO:0000256" key="2">
    <source>
        <dbReference type="ARBA" id="ARBA00022679"/>
    </source>
</evidence>
<dbReference type="PATRIC" id="fig|1641388.3.peg.372"/>
<dbReference type="Pfam" id="PF13847">
    <property type="entry name" value="Methyltransf_31"/>
    <property type="match status" value="1"/>
</dbReference>
<evidence type="ECO:0000313" key="6">
    <source>
        <dbReference type="Proteomes" id="UP000053469"/>
    </source>
</evidence>
<dbReference type="InterPro" id="IPR050320">
    <property type="entry name" value="N5-glutamine_MTase"/>
</dbReference>
<dbReference type="NCBIfam" id="TIGR00536">
    <property type="entry name" value="hemK_fam"/>
    <property type="match status" value="1"/>
</dbReference>
<keyword evidence="2 5" id="KW-0808">Transferase</keyword>